<dbReference type="InterPro" id="IPR011006">
    <property type="entry name" value="CheY-like_superfamily"/>
</dbReference>
<keyword evidence="5" id="KW-0804">Transcription</keyword>
<keyword evidence="4 7" id="KW-0238">DNA-binding</keyword>
<keyword evidence="2" id="KW-0902">Two-component regulatory system</keyword>
<evidence type="ECO:0000259" key="8">
    <source>
        <dbReference type="PROSITE" id="PS50110"/>
    </source>
</evidence>
<feature type="modified residue" description="4-aspartylphosphate" evidence="6">
    <location>
        <position position="54"/>
    </location>
</feature>
<reference evidence="10 11" key="1">
    <citation type="submission" date="2017-11" db="EMBL/GenBank/DDBJ databases">
        <title>Evolution of Phototrophy in the Chloroflexi Phylum Driven by Horizontal Gene Transfer.</title>
        <authorList>
            <person name="Ward L.M."/>
            <person name="Hemp J."/>
            <person name="Shih P.M."/>
            <person name="Mcglynn S.E."/>
            <person name="Fischer W."/>
        </authorList>
    </citation>
    <scope>NUCLEOTIDE SEQUENCE [LARGE SCALE GENOMIC DNA]</scope>
    <source>
        <strain evidence="10">JP3_7</strain>
    </source>
</reference>
<evidence type="ECO:0000256" key="7">
    <source>
        <dbReference type="PROSITE-ProRule" id="PRU01091"/>
    </source>
</evidence>
<feature type="domain" description="Response regulatory" evidence="8">
    <location>
        <begin position="5"/>
        <end position="120"/>
    </location>
</feature>
<evidence type="ECO:0000313" key="11">
    <source>
        <dbReference type="Proteomes" id="UP000230790"/>
    </source>
</evidence>
<evidence type="ECO:0000313" key="10">
    <source>
        <dbReference type="EMBL" id="PJF48925.1"/>
    </source>
</evidence>
<dbReference type="InterPro" id="IPR001789">
    <property type="entry name" value="Sig_transdc_resp-reg_receiver"/>
</dbReference>
<keyword evidence="3" id="KW-0805">Transcription regulation</keyword>
<feature type="DNA-binding region" description="OmpR/PhoB-type" evidence="7">
    <location>
        <begin position="125"/>
        <end position="224"/>
    </location>
</feature>
<gene>
    <name evidence="10" type="ORF">CUN48_00785</name>
</gene>
<evidence type="ECO:0000256" key="1">
    <source>
        <dbReference type="ARBA" id="ARBA00022553"/>
    </source>
</evidence>
<dbReference type="SMART" id="SM00862">
    <property type="entry name" value="Trans_reg_C"/>
    <property type="match status" value="1"/>
</dbReference>
<dbReference type="Pfam" id="PF00486">
    <property type="entry name" value="Trans_reg_C"/>
    <property type="match status" value="1"/>
</dbReference>
<evidence type="ECO:0000256" key="4">
    <source>
        <dbReference type="ARBA" id="ARBA00023125"/>
    </source>
</evidence>
<evidence type="ECO:0000256" key="2">
    <source>
        <dbReference type="ARBA" id="ARBA00023012"/>
    </source>
</evidence>
<dbReference type="Proteomes" id="UP000230790">
    <property type="component" value="Unassembled WGS sequence"/>
</dbReference>
<proteinExistence type="predicted"/>
<dbReference type="PANTHER" id="PTHR48111">
    <property type="entry name" value="REGULATOR OF RPOS"/>
    <property type="match status" value="1"/>
</dbReference>
<evidence type="ECO:0000259" key="9">
    <source>
        <dbReference type="PROSITE" id="PS51755"/>
    </source>
</evidence>
<name>A0A2M8QGH4_9CHLR</name>
<dbReference type="GO" id="GO:0032993">
    <property type="term" value="C:protein-DNA complex"/>
    <property type="evidence" value="ECO:0007669"/>
    <property type="project" value="TreeGrafter"/>
</dbReference>
<dbReference type="InterPro" id="IPR039420">
    <property type="entry name" value="WalR-like"/>
</dbReference>
<dbReference type="SUPFAM" id="SSF46894">
    <property type="entry name" value="C-terminal effector domain of the bipartite response regulators"/>
    <property type="match status" value="1"/>
</dbReference>
<evidence type="ECO:0008006" key="12">
    <source>
        <dbReference type="Google" id="ProtNLM"/>
    </source>
</evidence>
<dbReference type="InterPro" id="IPR001867">
    <property type="entry name" value="OmpR/PhoB-type_DNA-bd"/>
</dbReference>
<accession>A0A2M8QGH4</accession>
<dbReference type="Gene3D" id="3.40.50.2300">
    <property type="match status" value="1"/>
</dbReference>
<sequence length="229" mass="25979">MKTAATKILLVQGGLGDSVGPVLERHGYRVIWVRTAKNALERVASEKLALVVIDAPSLNANAEKLCQEIKRIKKLPVLMIGADASAANGANPSAYQGCADGFISRPLQLRRLLSRLEKLLPEWLTLELRCGELVFRPADGILRKRNEEIYLNPKLSKLLQLFMQRQGEVLPRKLLMQQVWETDYLGDTRTLDVHIRWLREAIEDNPTEPVYLRTVRGQGYRFENPKAKK</sequence>
<dbReference type="GO" id="GO:0006355">
    <property type="term" value="P:regulation of DNA-templated transcription"/>
    <property type="evidence" value="ECO:0007669"/>
    <property type="project" value="InterPro"/>
</dbReference>
<dbReference type="CDD" id="cd00156">
    <property type="entry name" value="REC"/>
    <property type="match status" value="1"/>
</dbReference>
<dbReference type="Gene3D" id="1.10.10.10">
    <property type="entry name" value="Winged helix-like DNA-binding domain superfamily/Winged helix DNA-binding domain"/>
    <property type="match status" value="1"/>
</dbReference>
<comment type="caution">
    <text evidence="10">The sequence shown here is derived from an EMBL/GenBank/DDBJ whole genome shotgun (WGS) entry which is preliminary data.</text>
</comment>
<protein>
    <recommendedName>
        <fullName evidence="12">DNA-binding response regulator</fullName>
    </recommendedName>
</protein>
<dbReference type="InterPro" id="IPR016032">
    <property type="entry name" value="Sig_transdc_resp-reg_C-effctor"/>
</dbReference>
<dbReference type="EMBL" id="PGTN01000003">
    <property type="protein sequence ID" value="PJF48925.1"/>
    <property type="molecule type" value="Genomic_DNA"/>
</dbReference>
<dbReference type="InterPro" id="IPR036388">
    <property type="entry name" value="WH-like_DNA-bd_sf"/>
</dbReference>
<feature type="domain" description="OmpR/PhoB-type" evidence="9">
    <location>
        <begin position="125"/>
        <end position="224"/>
    </location>
</feature>
<dbReference type="PANTHER" id="PTHR48111:SF1">
    <property type="entry name" value="TWO-COMPONENT RESPONSE REGULATOR ORR33"/>
    <property type="match status" value="1"/>
</dbReference>
<keyword evidence="1 6" id="KW-0597">Phosphoprotein</keyword>
<dbReference type="CDD" id="cd00383">
    <property type="entry name" value="trans_reg_C"/>
    <property type="match status" value="1"/>
</dbReference>
<evidence type="ECO:0000256" key="5">
    <source>
        <dbReference type="ARBA" id="ARBA00023163"/>
    </source>
</evidence>
<evidence type="ECO:0000256" key="3">
    <source>
        <dbReference type="ARBA" id="ARBA00023015"/>
    </source>
</evidence>
<dbReference type="PROSITE" id="PS50110">
    <property type="entry name" value="RESPONSE_REGULATORY"/>
    <property type="match status" value="1"/>
</dbReference>
<dbReference type="SUPFAM" id="SSF52172">
    <property type="entry name" value="CheY-like"/>
    <property type="match status" value="1"/>
</dbReference>
<dbReference type="AlphaFoldDB" id="A0A2M8QGH4"/>
<evidence type="ECO:0000256" key="6">
    <source>
        <dbReference type="PROSITE-ProRule" id="PRU00169"/>
    </source>
</evidence>
<dbReference type="GO" id="GO:0000156">
    <property type="term" value="F:phosphorelay response regulator activity"/>
    <property type="evidence" value="ECO:0007669"/>
    <property type="project" value="TreeGrafter"/>
</dbReference>
<organism evidence="10 11">
    <name type="scientific">Candidatus Thermofonsia Clade 3 bacterium</name>
    <dbReference type="NCBI Taxonomy" id="2364212"/>
    <lineage>
        <taxon>Bacteria</taxon>
        <taxon>Bacillati</taxon>
        <taxon>Chloroflexota</taxon>
        <taxon>Candidatus Thermofontia</taxon>
        <taxon>Candidatus Thermofonsia Clade 3</taxon>
    </lineage>
</organism>
<dbReference type="PROSITE" id="PS51755">
    <property type="entry name" value="OMPR_PHOB"/>
    <property type="match status" value="1"/>
</dbReference>
<dbReference type="GO" id="GO:0005829">
    <property type="term" value="C:cytosol"/>
    <property type="evidence" value="ECO:0007669"/>
    <property type="project" value="TreeGrafter"/>
</dbReference>
<dbReference type="GO" id="GO:0000976">
    <property type="term" value="F:transcription cis-regulatory region binding"/>
    <property type="evidence" value="ECO:0007669"/>
    <property type="project" value="TreeGrafter"/>
</dbReference>